<evidence type="ECO:0000256" key="4">
    <source>
        <dbReference type="ARBA" id="ARBA00023015"/>
    </source>
</evidence>
<name>A0A2S4PP20_9PEZI</name>
<keyword evidence="2" id="KW-0677">Repeat</keyword>
<dbReference type="InterPro" id="IPR001487">
    <property type="entry name" value="Bromodomain"/>
</dbReference>
<keyword evidence="6" id="KW-0804">Transcription</keyword>
<feature type="region of interest" description="Disordered" evidence="9">
    <location>
        <begin position="172"/>
        <end position="211"/>
    </location>
</feature>
<dbReference type="GO" id="GO:0016586">
    <property type="term" value="C:RSC-type complex"/>
    <property type="evidence" value="ECO:0007669"/>
    <property type="project" value="InterPro"/>
</dbReference>
<evidence type="ECO:0000256" key="9">
    <source>
        <dbReference type="SAM" id="MobiDB-lite"/>
    </source>
</evidence>
<keyword evidence="7" id="KW-0539">Nucleus</keyword>
<dbReference type="STRING" id="225359.A0A2S4PP20"/>
<accession>A0A2S4PP20</accession>
<feature type="compositionally biased region" description="Low complexity" evidence="9">
    <location>
        <begin position="430"/>
        <end position="449"/>
    </location>
</feature>
<protein>
    <recommendedName>
        <fullName evidence="10">Bromo domain-containing protein</fullName>
    </recommendedName>
</protein>
<dbReference type="PANTHER" id="PTHR16062">
    <property type="entry name" value="SWI/SNF-RELATED"/>
    <property type="match status" value="1"/>
</dbReference>
<evidence type="ECO:0000256" key="2">
    <source>
        <dbReference type="ARBA" id="ARBA00022737"/>
    </source>
</evidence>
<dbReference type="SUPFAM" id="SSF47370">
    <property type="entry name" value="Bromodomain"/>
    <property type="match status" value="2"/>
</dbReference>
<dbReference type="PANTHER" id="PTHR16062:SF20">
    <property type="entry name" value="CHROMATIN STRUCTURE-REMODELING COMPLEX SUBUNIT RSC4"/>
    <property type="match status" value="1"/>
</dbReference>
<evidence type="ECO:0000256" key="5">
    <source>
        <dbReference type="ARBA" id="ARBA00023117"/>
    </source>
</evidence>
<evidence type="ECO:0000256" key="6">
    <source>
        <dbReference type="ARBA" id="ARBA00023163"/>
    </source>
</evidence>
<evidence type="ECO:0000259" key="10">
    <source>
        <dbReference type="PROSITE" id="PS50014"/>
    </source>
</evidence>
<comment type="caution">
    <text evidence="11">The sequence shown here is derived from an EMBL/GenBank/DDBJ whole genome shotgun (WGS) entry which is preliminary data.</text>
</comment>
<dbReference type="InterPro" id="IPR037382">
    <property type="entry name" value="Rsc/polybromo"/>
</dbReference>
<dbReference type="Proteomes" id="UP000237438">
    <property type="component" value="Unassembled WGS sequence"/>
</dbReference>
<dbReference type="OrthoDB" id="6017at2759"/>
<gene>
    <name evidence="11" type="ORF">EPUL_003750</name>
</gene>
<comment type="subcellular location">
    <subcellularLocation>
        <location evidence="1">Nucleus</location>
    </subcellularLocation>
</comment>
<feature type="region of interest" description="Disordered" evidence="9">
    <location>
        <begin position="428"/>
        <end position="449"/>
    </location>
</feature>
<sequence length="449" mass="50573">MSKRINGGGLVAEEFDERAVKRRKLPIDGKDETAEIITQHGLEILDIIKKTTDKNGRNIAADFLTLPSKRLLPEYYQVIKMPIALDMIENKLRRGEIQNLTMLEGYFKQMVMNAKEFNAKGSLIYEDSERLRKVINGYMIKHNSASKATPGFVALPIPLPTEDDKKINLEINQRNNSEEQPPKKLIRISRSSQNPKSSINTTPPESQSFGHNFEGLSFQQAQEKIVEDIIMKKEREDDDFGAFEPFINLPSRKEYKDYYGVITHPLALKDLQKAVKGFRAKTPGVSEFKTWAAFEEEASYIWKNAFLYNEDNSDIFKLALDLQKFFRKLLQKAKTTVAEPTSTKIKLRMPEPTKITLKINKKSSPTENVVSQPAQLAFGSQSSSNGTAFRNPINVSLNSLPVGRPESIGNLSSTNPVSVPSMNEHNIKTSPSIQNSSNSLSISTTPYII</sequence>
<keyword evidence="5 8" id="KW-0103">Bromodomain</keyword>
<dbReference type="CDD" id="cd04369">
    <property type="entry name" value="Bromodomain"/>
    <property type="match status" value="2"/>
</dbReference>
<proteinExistence type="predicted"/>
<keyword evidence="12" id="KW-1185">Reference proteome</keyword>
<feature type="non-terminal residue" evidence="11">
    <location>
        <position position="449"/>
    </location>
</feature>
<dbReference type="InterPro" id="IPR036427">
    <property type="entry name" value="Bromodomain-like_sf"/>
</dbReference>
<keyword evidence="4" id="KW-0805">Transcription regulation</keyword>
<dbReference type="PROSITE" id="PS50014">
    <property type="entry name" value="BROMODOMAIN_2"/>
    <property type="match status" value="2"/>
</dbReference>
<dbReference type="GO" id="GO:0006368">
    <property type="term" value="P:transcription elongation by RNA polymerase II"/>
    <property type="evidence" value="ECO:0007669"/>
    <property type="project" value="TreeGrafter"/>
</dbReference>
<reference evidence="11 12" key="1">
    <citation type="submission" date="2017-10" db="EMBL/GenBank/DDBJ databases">
        <title>Development of genomic resources for the powdery mildew, Erysiphe pulchra.</title>
        <authorList>
            <person name="Wadl P.A."/>
            <person name="Mack B.M."/>
            <person name="Moore G."/>
            <person name="Beltz S.B."/>
        </authorList>
    </citation>
    <scope>NUCLEOTIDE SEQUENCE [LARGE SCALE GENOMIC DNA]</scope>
    <source>
        <strain evidence="11">Cflorida</strain>
    </source>
</reference>
<dbReference type="Gene3D" id="1.20.920.10">
    <property type="entry name" value="Bromodomain-like"/>
    <property type="match status" value="2"/>
</dbReference>
<feature type="compositionally biased region" description="Polar residues" evidence="9">
    <location>
        <begin position="189"/>
        <end position="210"/>
    </location>
</feature>
<keyword evidence="3" id="KW-0156">Chromatin regulator</keyword>
<feature type="domain" description="Bromo" evidence="10">
    <location>
        <begin position="55"/>
        <end position="125"/>
    </location>
</feature>
<organism evidence="11 12">
    <name type="scientific">Erysiphe pulchra</name>
    <dbReference type="NCBI Taxonomy" id="225359"/>
    <lineage>
        <taxon>Eukaryota</taxon>
        <taxon>Fungi</taxon>
        <taxon>Dikarya</taxon>
        <taxon>Ascomycota</taxon>
        <taxon>Pezizomycotina</taxon>
        <taxon>Leotiomycetes</taxon>
        <taxon>Erysiphales</taxon>
        <taxon>Erysiphaceae</taxon>
        <taxon>Erysiphe</taxon>
    </lineage>
</organism>
<dbReference type="AlphaFoldDB" id="A0A2S4PP20"/>
<evidence type="ECO:0000256" key="8">
    <source>
        <dbReference type="PROSITE-ProRule" id="PRU00035"/>
    </source>
</evidence>
<evidence type="ECO:0000313" key="11">
    <source>
        <dbReference type="EMBL" id="POS83779.1"/>
    </source>
</evidence>
<evidence type="ECO:0000256" key="7">
    <source>
        <dbReference type="ARBA" id="ARBA00023242"/>
    </source>
</evidence>
<evidence type="ECO:0000313" key="12">
    <source>
        <dbReference type="Proteomes" id="UP000237438"/>
    </source>
</evidence>
<dbReference type="Pfam" id="PF00439">
    <property type="entry name" value="Bromodomain"/>
    <property type="match status" value="2"/>
</dbReference>
<dbReference type="GO" id="GO:0003682">
    <property type="term" value="F:chromatin binding"/>
    <property type="evidence" value="ECO:0007669"/>
    <property type="project" value="TreeGrafter"/>
</dbReference>
<dbReference type="SMART" id="SM00297">
    <property type="entry name" value="BROMO"/>
    <property type="match status" value="2"/>
</dbReference>
<dbReference type="EMBL" id="PEDP01001360">
    <property type="protein sequence ID" value="POS83779.1"/>
    <property type="molecule type" value="Genomic_DNA"/>
</dbReference>
<dbReference type="GO" id="GO:0006338">
    <property type="term" value="P:chromatin remodeling"/>
    <property type="evidence" value="ECO:0007669"/>
    <property type="project" value="InterPro"/>
</dbReference>
<feature type="domain" description="Bromo" evidence="10">
    <location>
        <begin position="238"/>
        <end position="316"/>
    </location>
</feature>
<evidence type="ECO:0000256" key="1">
    <source>
        <dbReference type="ARBA" id="ARBA00004123"/>
    </source>
</evidence>
<evidence type="ECO:0000256" key="3">
    <source>
        <dbReference type="ARBA" id="ARBA00022853"/>
    </source>
</evidence>
<dbReference type="FunFam" id="1.20.920.10:FF:000083">
    <property type="entry name" value="WGS project CABT00000000 data, contig 2.8"/>
    <property type="match status" value="1"/>
</dbReference>